<dbReference type="InterPro" id="IPR018392">
    <property type="entry name" value="LysM"/>
</dbReference>
<dbReference type="AlphaFoldDB" id="T0YMQ8"/>
<feature type="domain" description="LysM" evidence="1">
    <location>
        <begin position="441"/>
        <end position="486"/>
    </location>
</feature>
<organism evidence="2">
    <name type="scientific">mine drainage metagenome</name>
    <dbReference type="NCBI Taxonomy" id="410659"/>
    <lineage>
        <taxon>unclassified sequences</taxon>
        <taxon>metagenomes</taxon>
        <taxon>ecological metagenomes</taxon>
    </lineage>
</organism>
<dbReference type="SUPFAM" id="SSF53955">
    <property type="entry name" value="Lysozyme-like"/>
    <property type="match status" value="1"/>
</dbReference>
<dbReference type="SMART" id="SM00257">
    <property type="entry name" value="LysM"/>
    <property type="match status" value="3"/>
</dbReference>
<name>T0YMQ8_9ZZZZ</name>
<reference evidence="2" key="2">
    <citation type="journal article" date="2014" name="ISME J.">
        <title>Microbial stratification in low pH oxic and suboxic macroscopic growths along an acid mine drainage.</title>
        <authorList>
            <person name="Mendez-Garcia C."/>
            <person name="Mesa V."/>
            <person name="Sprenger R.R."/>
            <person name="Richter M."/>
            <person name="Diez M.S."/>
            <person name="Solano J."/>
            <person name="Bargiela R."/>
            <person name="Golyshina O.V."/>
            <person name="Manteca A."/>
            <person name="Ramos J.L."/>
            <person name="Gallego J.R."/>
            <person name="Llorente I."/>
            <person name="Martins Dos Santos V.A."/>
            <person name="Jensen O.N."/>
            <person name="Pelaez A.I."/>
            <person name="Sanchez J."/>
            <person name="Ferrer M."/>
        </authorList>
    </citation>
    <scope>NUCLEOTIDE SEQUENCE</scope>
</reference>
<dbReference type="Pfam" id="PF01464">
    <property type="entry name" value="SLT"/>
    <property type="match status" value="1"/>
</dbReference>
<dbReference type="Gene3D" id="3.10.350.10">
    <property type="entry name" value="LysM domain"/>
    <property type="match status" value="3"/>
</dbReference>
<feature type="domain" description="LysM" evidence="1">
    <location>
        <begin position="380"/>
        <end position="426"/>
    </location>
</feature>
<reference evidence="2" key="1">
    <citation type="submission" date="2013-08" db="EMBL/GenBank/DDBJ databases">
        <authorList>
            <person name="Mendez C."/>
            <person name="Richter M."/>
            <person name="Ferrer M."/>
            <person name="Sanchez J."/>
        </authorList>
    </citation>
    <scope>NUCLEOTIDE SEQUENCE</scope>
</reference>
<dbReference type="PROSITE" id="PS51782">
    <property type="entry name" value="LYSM"/>
    <property type="match status" value="3"/>
</dbReference>
<dbReference type="InterPro" id="IPR008258">
    <property type="entry name" value="Transglycosylase_SLT_dom_1"/>
</dbReference>
<dbReference type="InterPro" id="IPR023346">
    <property type="entry name" value="Lysozyme-like_dom_sf"/>
</dbReference>
<dbReference type="PANTHER" id="PTHR33734">
    <property type="entry name" value="LYSM DOMAIN-CONTAINING GPI-ANCHORED PROTEIN 2"/>
    <property type="match status" value="1"/>
</dbReference>
<gene>
    <name evidence="2" type="ORF">B1B_17566</name>
</gene>
<sequence>MAGESSPVLQVVPQSRRAVALLKNGGLSDLVANNNAVKAAIEEWLTQMRGQLMSSYVNYQFLRAEMEPAYHKAGLPEALLFGIMAKESAGKVHAVSRAGAAGPLQFMPATAAQYGLKVVNGFDQRFDPRMEALANAEFINQQLKAFNDNLELTLAAYNGGPGFIGRLAGPTDASFWSPQVYNALPPETREYVPMVLAAAWLFLHPDRYNLKFPQINGVPGQVSLLAPASLSELTVCLGQTGGMQDGWFRTLRNLNPQLDPQAVQPAGTSLRIPKQLEGAYASECAPNSRWTALADTLHAAAPPPVWAAPAPRREMAVVRRYQVRPGDTLNGIAQHLGCADPLDIARANHLRAPAYMIRPGMDLRVPACGGMPQRDTAAVRSYRVQPGDTLNGIAQHFGCADPMDIARANDLSAPAYMIKPGMDLRVPACRTMAQRDVAVARTYHVQPGDTLNGIAQRFGCQDVASIAQANGLGAPYLITAGMELRLPSCRRG</sequence>
<dbReference type="Gene3D" id="1.10.530.10">
    <property type="match status" value="1"/>
</dbReference>
<dbReference type="SUPFAM" id="SSF54106">
    <property type="entry name" value="LysM domain"/>
    <property type="match status" value="3"/>
</dbReference>
<evidence type="ECO:0000313" key="2">
    <source>
        <dbReference type="EMBL" id="EQD33202.1"/>
    </source>
</evidence>
<dbReference type="GO" id="GO:0008932">
    <property type="term" value="F:lytic endotransglycosylase activity"/>
    <property type="evidence" value="ECO:0007669"/>
    <property type="project" value="TreeGrafter"/>
</dbReference>
<dbReference type="InterPro" id="IPR036779">
    <property type="entry name" value="LysM_dom_sf"/>
</dbReference>
<feature type="domain" description="LysM" evidence="1">
    <location>
        <begin position="319"/>
        <end position="365"/>
    </location>
</feature>
<protein>
    <submittedName>
        <fullName evidence="2">Lytic transglycosylase catalytic</fullName>
    </submittedName>
</protein>
<dbReference type="Pfam" id="PF01476">
    <property type="entry name" value="LysM"/>
    <property type="match status" value="3"/>
</dbReference>
<dbReference type="PANTHER" id="PTHR33734:SF22">
    <property type="entry name" value="MEMBRANE-BOUND LYTIC MUREIN TRANSGLYCOSYLASE D"/>
    <property type="match status" value="1"/>
</dbReference>
<dbReference type="EMBL" id="AUZY01011735">
    <property type="protein sequence ID" value="EQD33202.1"/>
    <property type="molecule type" value="Genomic_DNA"/>
</dbReference>
<dbReference type="CDD" id="cd00118">
    <property type="entry name" value="LysM"/>
    <property type="match status" value="3"/>
</dbReference>
<proteinExistence type="predicted"/>
<comment type="caution">
    <text evidence="2">The sequence shown here is derived from an EMBL/GenBank/DDBJ whole genome shotgun (WGS) entry which is preliminary data.</text>
</comment>
<evidence type="ECO:0000259" key="1">
    <source>
        <dbReference type="PROSITE" id="PS51782"/>
    </source>
</evidence>
<accession>T0YMQ8</accession>